<sequence length="161" mass="16841">MISLFLVAVQAASQPAPLELTCGGGGSANKAVVYSGNSYSSGSGYVGGTGFGGSGTTTTTVTVTRQQGFVDQVDVRLFNGDDRIRMPRTMLPPIHGGQDGWFKLKKVQADSRYIRATVAVNALNNPKMVIDRMTGTISLSGKAGDYTGQCQAVDVSAAPRF</sequence>
<dbReference type="Proteomes" id="UP001156703">
    <property type="component" value="Unassembled WGS sequence"/>
</dbReference>
<keyword evidence="2" id="KW-1185">Reference proteome</keyword>
<dbReference type="EMBL" id="BSOO01000017">
    <property type="protein sequence ID" value="GLR48032.1"/>
    <property type="molecule type" value="Genomic_DNA"/>
</dbReference>
<organism evidence="1 2">
    <name type="scientific">Sphingomonas astaxanthinifaciens DSM 22298</name>
    <dbReference type="NCBI Taxonomy" id="1123267"/>
    <lineage>
        <taxon>Bacteria</taxon>
        <taxon>Pseudomonadati</taxon>
        <taxon>Pseudomonadota</taxon>
        <taxon>Alphaproteobacteria</taxon>
        <taxon>Sphingomonadales</taxon>
        <taxon>Sphingomonadaceae</taxon>
        <taxon>Sphingomonas</taxon>
    </lineage>
</organism>
<reference evidence="2" key="1">
    <citation type="journal article" date="2019" name="Int. J. Syst. Evol. Microbiol.">
        <title>The Global Catalogue of Microorganisms (GCM) 10K type strain sequencing project: providing services to taxonomists for standard genome sequencing and annotation.</title>
        <authorList>
            <consortium name="The Broad Institute Genomics Platform"/>
            <consortium name="The Broad Institute Genome Sequencing Center for Infectious Disease"/>
            <person name="Wu L."/>
            <person name="Ma J."/>
        </authorList>
    </citation>
    <scope>NUCLEOTIDE SEQUENCE [LARGE SCALE GENOMIC DNA]</scope>
    <source>
        <strain evidence="2">NBRC 102146</strain>
    </source>
</reference>
<name>A0ABQ5Z7T1_9SPHN</name>
<evidence type="ECO:0000313" key="2">
    <source>
        <dbReference type="Proteomes" id="UP001156703"/>
    </source>
</evidence>
<proteinExistence type="predicted"/>
<gene>
    <name evidence="1" type="ORF">GCM10007925_17450</name>
</gene>
<comment type="caution">
    <text evidence="1">The sequence shown here is derived from an EMBL/GenBank/DDBJ whole genome shotgun (WGS) entry which is preliminary data.</text>
</comment>
<protein>
    <recommendedName>
        <fullName evidence="3">PLAT domain-containing protein</fullName>
    </recommendedName>
</protein>
<evidence type="ECO:0008006" key="3">
    <source>
        <dbReference type="Google" id="ProtNLM"/>
    </source>
</evidence>
<accession>A0ABQ5Z7T1</accession>
<evidence type="ECO:0000313" key="1">
    <source>
        <dbReference type="EMBL" id="GLR48032.1"/>
    </source>
</evidence>